<sequence length="153" mass="16303">MDDDLARRFEGHQRGRPVDGPRTQRLRELVATRRGLAPGASVADVTQAEVEEWAGGAGDRIRARPWGWIVSSVSAATQPGPPGRPPLPPPPGSGGGLLVDARRAEVHAFSASPADLFPVRDLDSVEAFERFRALRLGPRGDTLPRPPGPAPEA</sequence>
<gene>
    <name evidence="2" type="ORF">RDV89_02525</name>
</gene>
<dbReference type="EMBL" id="JAVYII010000001">
    <property type="protein sequence ID" value="MDT9591926.1"/>
    <property type="molecule type" value="Genomic_DNA"/>
</dbReference>
<evidence type="ECO:0000256" key="1">
    <source>
        <dbReference type="SAM" id="MobiDB-lite"/>
    </source>
</evidence>
<reference evidence="2 3" key="1">
    <citation type="submission" date="2023-08" db="EMBL/GenBank/DDBJ databases">
        <title>Nocardioides seae sp. nov., a bacterium isolated from a soil.</title>
        <authorList>
            <person name="Wang X."/>
        </authorList>
    </citation>
    <scope>NUCLEOTIDE SEQUENCE [LARGE SCALE GENOMIC DNA]</scope>
    <source>
        <strain evidence="2 3">YZH12</strain>
    </source>
</reference>
<feature type="region of interest" description="Disordered" evidence="1">
    <location>
        <begin position="133"/>
        <end position="153"/>
    </location>
</feature>
<comment type="caution">
    <text evidence="2">The sequence shown here is derived from an EMBL/GenBank/DDBJ whole genome shotgun (WGS) entry which is preliminary data.</text>
</comment>
<organism evidence="2 3">
    <name type="scientific">Nocardioides imazamoxiresistens</name>
    <dbReference type="NCBI Taxonomy" id="3231893"/>
    <lineage>
        <taxon>Bacteria</taxon>
        <taxon>Bacillati</taxon>
        <taxon>Actinomycetota</taxon>
        <taxon>Actinomycetes</taxon>
        <taxon>Propionibacteriales</taxon>
        <taxon>Nocardioidaceae</taxon>
        <taxon>Nocardioides</taxon>
    </lineage>
</organism>
<name>A0ABU3PRV1_9ACTN</name>
<evidence type="ECO:0000313" key="3">
    <source>
        <dbReference type="Proteomes" id="UP001268542"/>
    </source>
</evidence>
<keyword evidence="3" id="KW-1185">Reference proteome</keyword>
<feature type="compositionally biased region" description="Basic and acidic residues" evidence="1">
    <location>
        <begin position="1"/>
        <end position="19"/>
    </location>
</feature>
<protein>
    <submittedName>
        <fullName evidence="2">Uncharacterized protein</fullName>
    </submittedName>
</protein>
<feature type="compositionally biased region" description="Pro residues" evidence="1">
    <location>
        <begin position="79"/>
        <end position="92"/>
    </location>
</feature>
<dbReference type="RefSeq" id="WP_315731011.1">
    <property type="nucleotide sequence ID" value="NZ_JAVYII010000001.1"/>
</dbReference>
<feature type="region of interest" description="Disordered" evidence="1">
    <location>
        <begin position="73"/>
        <end position="98"/>
    </location>
</feature>
<feature type="compositionally biased region" description="Pro residues" evidence="1">
    <location>
        <begin position="144"/>
        <end position="153"/>
    </location>
</feature>
<accession>A0ABU3PRV1</accession>
<proteinExistence type="predicted"/>
<evidence type="ECO:0000313" key="2">
    <source>
        <dbReference type="EMBL" id="MDT9591926.1"/>
    </source>
</evidence>
<dbReference type="Proteomes" id="UP001268542">
    <property type="component" value="Unassembled WGS sequence"/>
</dbReference>
<feature type="region of interest" description="Disordered" evidence="1">
    <location>
        <begin position="1"/>
        <end position="23"/>
    </location>
</feature>